<dbReference type="RefSeq" id="WP_179400147.1">
    <property type="nucleotide sequence ID" value="NZ_JACCCY010000004.1"/>
</dbReference>
<evidence type="ECO:0000313" key="1">
    <source>
        <dbReference type="EMBL" id="NYI50663.1"/>
    </source>
</evidence>
<reference evidence="1 2" key="1">
    <citation type="submission" date="2020-07" db="EMBL/GenBank/DDBJ databases">
        <title>Genomic Encyclopedia of Type Strains, Phase IV (KMG-IV): sequencing the most valuable type-strain genomes for metagenomic binning, comparative biology and taxonomic classification.</title>
        <authorList>
            <person name="Goeker M."/>
        </authorList>
    </citation>
    <scope>NUCLEOTIDE SEQUENCE [LARGE SCALE GENOMIC DNA]</scope>
    <source>
        <strain evidence="1 2">DSM 23697</strain>
    </source>
</reference>
<comment type="caution">
    <text evidence="1">The sequence shown here is derived from an EMBL/GenBank/DDBJ whole genome shotgun (WGS) entry which is preliminary data.</text>
</comment>
<proteinExistence type="predicted"/>
<dbReference type="Proteomes" id="UP000574332">
    <property type="component" value="Unassembled WGS sequence"/>
</dbReference>
<keyword evidence="2" id="KW-1185">Reference proteome</keyword>
<gene>
    <name evidence="1" type="ORF">F5613_002825</name>
</gene>
<dbReference type="EMBL" id="JACCCY010000004">
    <property type="protein sequence ID" value="NYI50663.1"/>
    <property type="molecule type" value="Genomic_DNA"/>
</dbReference>
<name>A0A8E2D677_9PORP</name>
<organism evidence="1 2">
    <name type="scientific">Macellibacteroides fermentans</name>
    <dbReference type="NCBI Taxonomy" id="879969"/>
    <lineage>
        <taxon>Bacteria</taxon>
        <taxon>Pseudomonadati</taxon>
        <taxon>Bacteroidota</taxon>
        <taxon>Bacteroidia</taxon>
        <taxon>Bacteroidales</taxon>
        <taxon>Porphyromonadaceae</taxon>
        <taxon>Macellibacteroides</taxon>
    </lineage>
</organism>
<sequence>MINSNTLKILKELRSLRHRSIKLWFNKNDCEDVPKYFMDKKCIEHDSIDNNISCFDWDVKETSIVPVFDGLNHLVYRFSIDKTNFVCIDSISHCNDQLVLFRDAVHMSNFPQEFVKVPCFCSLEKFLDYCKSQHIFSFSLEDTSRFVEASGIGPVQGAAVYKEINTQRYWYLDMLHKTHYEVYDKTGKNHLGEADLDGNLDVSKKDSSKSLTL</sequence>
<dbReference type="AlphaFoldDB" id="A0A8E2D677"/>
<evidence type="ECO:0000313" key="2">
    <source>
        <dbReference type="Proteomes" id="UP000574332"/>
    </source>
</evidence>
<protein>
    <submittedName>
        <fullName evidence="1">Uncharacterized protein</fullName>
    </submittedName>
</protein>
<accession>A0A8E2D677</accession>